<sequence>MSLVSVIIPTYYRDRSLREAVESALAQTYDDIEVIVVDDSGEEYAKPIVAGYDVRYIPHSKNMGGNPARNTGYESAQGEYIQFLDDDDVILDRKIEQQVDLLERTKSVGVAYGGIIDRNGCQISPDEDERENSLELALQFFWPTTITSSLLISDEVLANITPLKNRPAADDIGMKIELAKETDFGFVDSILTRIGDSVDSRSSKIEFAYELEDIYNEYQGLYKKFPPRVERNALGGVYHSKAHFLIENRIWSPSAIYFYALAARYKGLHNPVLILSIFAALFGRPGVQLSRHIYERVKGNNRPES</sequence>
<dbReference type="Proteomes" id="UP000011593">
    <property type="component" value="Unassembled WGS sequence"/>
</dbReference>
<keyword evidence="5" id="KW-1185">Reference proteome</keyword>
<dbReference type="InterPro" id="IPR001173">
    <property type="entry name" value="Glyco_trans_2-like"/>
</dbReference>
<geneLocation type="plasmid" evidence="2 4">
    <name>pNATPE01</name>
</geneLocation>
<reference evidence="3 5" key="3">
    <citation type="journal article" date="2014" name="PLoS Genet.">
        <title>Phylogenetically driven sequencing of extremely halophilic archaea reveals strategies for static and dynamic osmo-response.</title>
        <authorList>
            <person name="Becker E.A."/>
            <person name="Seitzer P.M."/>
            <person name="Tritt A."/>
            <person name="Larsen D."/>
            <person name="Krusor M."/>
            <person name="Yao A.I."/>
            <person name="Wu D."/>
            <person name="Madern D."/>
            <person name="Eisen J.A."/>
            <person name="Darling A.E."/>
            <person name="Facciotti M.T."/>
        </authorList>
    </citation>
    <scope>NUCLEOTIDE SEQUENCE [LARGE SCALE GENOMIC DNA]</scope>
    <source>
        <strain evidence="3 5">DSM 15624</strain>
    </source>
</reference>
<dbReference type="KEGG" id="npe:Natpe_3925"/>
<gene>
    <name evidence="2" type="ordered locus">Natpe_3925</name>
    <name evidence="3" type="ORF">C488_21257</name>
</gene>
<dbReference type="HOGENOM" id="CLU_025996_0_5_2"/>
<dbReference type="CDD" id="cd00761">
    <property type="entry name" value="Glyco_tranf_GTA_type"/>
    <property type="match status" value="1"/>
</dbReference>
<dbReference type="OrthoDB" id="46222at2157"/>
<dbReference type="EMBL" id="CP003373">
    <property type="protein sequence ID" value="AGB33678.1"/>
    <property type="molecule type" value="Genomic_DNA"/>
</dbReference>
<protein>
    <submittedName>
        <fullName evidence="2">Glycosyl transferase</fullName>
    </submittedName>
</protein>
<dbReference type="GeneID" id="31829971"/>
<dbReference type="PANTHER" id="PTHR22916:SF3">
    <property type="entry name" value="UDP-GLCNAC:BETAGAL BETA-1,3-N-ACETYLGLUCOSAMINYLTRANSFERASE-LIKE PROTEIN 1"/>
    <property type="match status" value="1"/>
</dbReference>
<reference evidence="4" key="2">
    <citation type="submission" date="2012-02" db="EMBL/GenBank/DDBJ databases">
        <title>Complete sequence of plasmid 1 of Natrinema pellirubrum DSM 15624.</title>
        <authorList>
            <person name="Lucas S."/>
            <person name="Han J."/>
            <person name="Lapidus A."/>
            <person name="Cheng J.-F."/>
            <person name="Goodwin L."/>
            <person name="Pitluck S."/>
            <person name="Peters L."/>
            <person name="Teshima H."/>
            <person name="Detter J.C."/>
            <person name="Han C."/>
            <person name="Tapia R."/>
            <person name="Land M."/>
            <person name="Hauser L."/>
            <person name="Kyrpides N."/>
            <person name="Ivanova N."/>
            <person name="Pagani I."/>
            <person name="Sproer C."/>
            <person name="Anderson I."/>
            <person name="Woyke T."/>
        </authorList>
    </citation>
    <scope>NUCLEOTIDE SEQUENCE [LARGE SCALE GENOMIC DNA]</scope>
    <source>
        <strain evidence="4">DSM 15624 / JCM 10476 / NCIMB 786</strain>
        <plasmid evidence="4">pNATPE01</plasmid>
    </source>
</reference>
<proteinExistence type="predicted"/>
<dbReference type="SUPFAM" id="SSF53448">
    <property type="entry name" value="Nucleotide-diphospho-sugar transferases"/>
    <property type="match status" value="1"/>
</dbReference>
<evidence type="ECO:0000259" key="1">
    <source>
        <dbReference type="Pfam" id="PF00535"/>
    </source>
</evidence>
<dbReference type="Proteomes" id="UP000010843">
    <property type="component" value="Plasmid pNATPE01"/>
</dbReference>
<name>L0JS71_NATP1</name>
<dbReference type="RefSeq" id="WP_006183579.1">
    <property type="nucleotide sequence ID" value="NC_019967.1"/>
</dbReference>
<dbReference type="GO" id="GO:0016758">
    <property type="term" value="F:hexosyltransferase activity"/>
    <property type="evidence" value="ECO:0007669"/>
    <property type="project" value="UniProtKB-ARBA"/>
</dbReference>
<evidence type="ECO:0000313" key="4">
    <source>
        <dbReference type="Proteomes" id="UP000010843"/>
    </source>
</evidence>
<keyword evidence="2" id="KW-0614">Plasmid</keyword>
<feature type="domain" description="Glycosyltransferase 2-like" evidence="1">
    <location>
        <begin position="5"/>
        <end position="112"/>
    </location>
</feature>
<evidence type="ECO:0000313" key="5">
    <source>
        <dbReference type="Proteomes" id="UP000011593"/>
    </source>
</evidence>
<dbReference type="Pfam" id="PF00535">
    <property type="entry name" value="Glycos_transf_2"/>
    <property type="match status" value="1"/>
</dbReference>
<evidence type="ECO:0000313" key="3">
    <source>
        <dbReference type="EMBL" id="ELY68297.1"/>
    </source>
</evidence>
<dbReference type="AlphaFoldDB" id="L0JS71"/>
<keyword evidence="2" id="KW-0808">Transferase</keyword>
<accession>L0JS71</accession>
<dbReference type="EMBL" id="AOIE01000133">
    <property type="protein sequence ID" value="ELY68297.1"/>
    <property type="molecule type" value="Genomic_DNA"/>
</dbReference>
<dbReference type="PANTHER" id="PTHR22916">
    <property type="entry name" value="GLYCOSYLTRANSFERASE"/>
    <property type="match status" value="1"/>
</dbReference>
<dbReference type="eggNOG" id="arCOG01381">
    <property type="taxonomic scope" value="Archaea"/>
</dbReference>
<evidence type="ECO:0000313" key="2">
    <source>
        <dbReference type="EMBL" id="AGB33678.1"/>
    </source>
</evidence>
<organism evidence="2 4">
    <name type="scientific">Natrinema pellirubrum (strain DSM 15624 / CIP 106293 / JCM 10476 / NCIMB 786 / 157)</name>
    <dbReference type="NCBI Taxonomy" id="797303"/>
    <lineage>
        <taxon>Archaea</taxon>
        <taxon>Methanobacteriati</taxon>
        <taxon>Methanobacteriota</taxon>
        <taxon>Stenosarchaea group</taxon>
        <taxon>Halobacteria</taxon>
        <taxon>Halobacteriales</taxon>
        <taxon>Natrialbaceae</taxon>
        <taxon>Natrinema</taxon>
    </lineage>
</organism>
<reference evidence="2" key="1">
    <citation type="submission" date="2012-02" db="EMBL/GenBank/DDBJ databases">
        <title>Complete sequence of plasmid 1 of Natrinema pellirubrum DSM 15624.</title>
        <authorList>
            <consortium name="US DOE Joint Genome Institute"/>
            <person name="Lucas S."/>
            <person name="Han J."/>
            <person name="Lapidus A."/>
            <person name="Cheng J.-F."/>
            <person name="Goodwin L."/>
            <person name="Pitluck S."/>
            <person name="Peters L."/>
            <person name="Teshima H."/>
            <person name="Detter J.C."/>
            <person name="Han C."/>
            <person name="Tapia R."/>
            <person name="Land M."/>
            <person name="Hauser L."/>
            <person name="Kyrpides N."/>
            <person name="Ivanova N."/>
            <person name="Pagani I."/>
            <person name="Sproer C."/>
            <person name="Anderson I."/>
            <person name="Woyke T."/>
        </authorList>
    </citation>
    <scope>NUCLEOTIDE SEQUENCE</scope>
    <source>
        <strain evidence="2">DSM 15624</strain>
        <plasmid evidence="2">pNATPE01</plasmid>
    </source>
</reference>
<dbReference type="InterPro" id="IPR029044">
    <property type="entry name" value="Nucleotide-diphossugar_trans"/>
</dbReference>
<dbReference type="Gene3D" id="3.90.550.10">
    <property type="entry name" value="Spore Coat Polysaccharide Biosynthesis Protein SpsA, Chain A"/>
    <property type="match status" value="1"/>
</dbReference>